<keyword evidence="7 16" id="KW-0349">Heme</keyword>
<accession>A0AAV1KFN9</accession>
<dbReference type="GO" id="GO:0005789">
    <property type="term" value="C:endoplasmic reticulum membrane"/>
    <property type="evidence" value="ECO:0007669"/>
    <property type="project" value="UniProtKB-SubCell"/>
</dbReference>
<proteinExistence type="inferred from homology"/>
<evidence type="ECO:0000256" key="17">
    <source>
        <dbReference type="RuleBase" id="RU000461"/>
    </source>
</evidence>
<dbReference type="GO" id="GO:0016712">
    <property type="term" value="F:oxidoreductase activity, acting on paired donors, with incorporation or reduction of molecular oxygen, reduced flavin or flavoprotein as one donor, and incorporation of one atom of oxygen"/>
    <property type="evidence" value="ECO:0007669"/>
    <property type="project" value="UniProtKB-EC"/>
</dbReference>
<evidence type="ECO:0000256" key="5">
    <source>
        <dbReference type="ARBA" id="ARBA00010617"/>
    </source>
</evidence>
<evidence type="ECO:0000256" key="10">
    <source>
        <dbReference type="ARBA" id="ARBA00022848"/>
    </source>
</evidence>
<comment type="function">
    <text evidence="2">May be involved in the metabolism of insect hormones and in the breakdown of synthetic insecticides.</text>
</comment>
<dbReference type="FunFam" id="1.10.630.10:FF:000182">
    <property type="entry name" value="Cytochrome P450 3A4"/>
    <property type="match status" value="1"/>
</dbReference>
<evidence type="ECO:0000256" key="8">
    <source>
        <dbReference type="ARBA" id="ARBA00022723"/>
    </source>
</evidence>
<dbReference type="PANTHER" id="PTHR24292">
    <property type="entry name" value="CYTOCHROME P450"/>
    <property type="match status" value="1"/>
</dbReference>
<evidence type="ECO:0000256" key="1">
    <source>
        <dbReference type="ARBA" id="ARBA00001971"/>
    </source>
</evidence>
<protein>
    <recommendedName>
        <fullName evidence="6">unspecific monooxygenase</fullName>
        <ecNumber evidence="6">1.14.14.1</ecNumber>
    </recommendedName>
</protein>
<dbReference type="SUPFAM" id="SSF48264">
    <property type="entry name" value="Cytochrome P450"/>
    <property type="match status" value="1"/>
</dbReference>
<organism evidence="19 20">
    <name type="scientific">Parnassius mnemosyne</name>
    <name type="common">clouded apollo</name>
    <dbReference type="NCBI Taxonomy" id="213953"/>
    <lineage>
        <taxon>Eukaryota</taxon>
        <taxon>Metazoa</taxon>
        <taxon>Ecdysozoa</taxon>
        <taxon>Arthropoda</taxon>
        <taxon>Hexapoda</taxon>
        <taxon>Insecta</taxon>
        <taxon>Pterygota</taxon>
        <taxon>Neoptera</taxon>
        <taxon>Endopterygota</taxon>
        <taxon>Lepidoptera</taxon>
        <taxon>Glossata</taxon>
        <taxon>Ditrysia</taxon>
        <taxon>Papilionoidea</taxon>
        <taxon>Papilionidae</taxon>
        <taxon>Parnassiinae</taxon>
        <taxon>Parnassini</taxon>
        <taxon>Parnassius</taxon>
        <taxon>Driopa</taxon>
    </lineage>
</organism>
<reference evidence="19 20" key="1">
    <citation type="submission" date="2023-11" db="EMBL/GenBank/DDBJ databases">
        <authorList>
            <person name="Hedman E."/>
            <person name="Englund M."/>
            <person name="Stromberg M."/>
            <person name="Nyberg Akerstrom W."/>
            <person name="Nylinder S."/>
            <person name="Jareborg N."/>
            <person name="Kallberg Y."/>
            <person name="Kronander E."/>
        </authorList>
    </citation>
    <scope>NUCLEOTIDE SEQUENCE [LARGE SCALE GENOMIC DNA]</scope>
</reference>
<keyword evidence="12 16" id="KW-0408">Iron</keyword>
<keyword evidence="13 17" id="KW-0503">Monooxygenase</keyword>
<dbReference type="CDD" id="cd11056">
    <property type="entry name" value="CYP6-like"/>
    <property type="match status" value="1"/>
</dbReference>
<dbReference type="AlphaFoldDB" id="A0AAV1KFN9"/>
<evidence type="ECO:0000256" key="4">
    <source>
        <dbReference type="ARBA" id="ARBA00004406"/>
    </source>
</evidence>
<dbReference type="GO" id="GO:0005506">
    <property type="term" value="F:iron ion binding"/>
    <property type="evidence" value="ECO:0007669"/>
    <property type="project" value="InterPro"/>
</dbReference>
<dbReference type="GO" id="GO:0020037">
    <property type="term" value="F:heme binding"/>
    <property type="evidence" value="ECO:0007669"/>
    <property type="project" value="InterPro"/>
</dbReference>
<feature type="transmembrane region" description="Helical" evidence="18">
    <location>
        <begin position="6"/>
        <end position="24"/>
    </location>
</feature>
<comment type="cofactor">
    <cofactor evidence="1 16">
        <name>heme</name>
        <dbReference type="ChEBI" id="CHEBI:30413"/>
    </cofactor>
</comment>
<dbReference type="PRINTS" id="PR00465">
    <property type="entry name" value="EP450IV"/>
</dbReference>
<evidence type="ECO:0000256" key="15">
    <source>
        <dbReference type="ARBA" id="ARBA00047827"/>
    </source>
</evidence>
<keyword evidence="9" id="KW-0256">Endoplasmic reticulum</keyword>
<evidence type="ECO:0000313" key="19">
    <source>
        <dbReference type="EMBL" id="CAK1581369.1"/>
    </source>
</evidence>
<dbReference type="InterPro" id="IPR001128">
    <property type="entry name" value="Cyt_P450"/>
</dbReference>
<evidence type="ECO:0000256" key="16">
    <source>
        <dbReference type="PIRSR" id="PIRSR602403-1"/>
    </source>
</evidence>
<comment type="similarity">
    <text evidence="5 17">Belongs to the cytochrome P450 family.</text>
</comment>
<keyword evidence="8 16" id="KW-0479">Metal-binding</keyword>
<dbReference type="InterPro" id="IPR002403">
    <property type="entry name" value="Cyt_P450_E_grp-IV"/>
</dbReference>
<name>A0AAV1KFN9_9NEOP</name>
<dbReference type="InterPro" id="IPR050476">
    <property type="entry name" value="Insect_CytP450_Detox"/>
</dbReference>
<comment type="caution">
    <text evidence="19">The sequence shown here is derived from an EMBL/GenBank/DDBJ whole genome shotgun (WGS) entry which is preliminary data.</text>
</comment>
<keyword evidence="14 18" id="KW-0472">Membrane</keyword>
<keyword evidence="10" id="KW-0492">Microsome</keyword>
<evidence type="ECO:0000256" key="3">
    <source>
        <dbReference type="ARBA" id="ARBA00004174"/>
    </source>
</evidence>
<evidence type="ECO:0000256" key="11">
    <source>
        <dbReference type="ARBA" id="ARBA00023002"/>
    </source>
</evidence>
<keyword evidence="18" id="KW-0812">Transmembrane</keyword>
<sequence length="500" mass="57980">MFWSLLIIISLCTLIWFCLKWLKLRMYWAERGVKHLPVYPFLGSLTFLMRYNPAIWMRNVYERFDSPYVGMWVFFRPAVIINDPEMARNILIKDAAVFKDRFLSSGPSDPIGHLNLFSVKDPLWSFLRRRLTAVFTAAKLRGVFRIMQQKSKELVQRIGIEMKKNQRVNLRMMFTDFTTDVIAASAFGVACDATLTGESPLRSVTKEIMEFSVFRGLSWVSIFFYPELVDIFGFTSLPKSVTEYFKKIFRMIVAERGGYDVEIKENRDLFDALIKLKQDCLKENKDISEDTLVAQAMVFLQGGFDTTGSIFAYCVYELAFHPEIQNKLYQELIEAEEKVGHADFDMNSLTELKYLDCVINETLRKYQPMGWLDRMTSKDYKLDDRLTISAGTPVYINVIGIHYDPKFYPEPERFNPDRFLLTNEKNTCITTFVPFGEGPRSCIGRRFAMMNLRNALATIFLAYEARALPNTPKPSEAKIETRNLFLTPGEPLLVEFVPRL</sequence>
<dbReference type="InterPro" id="IPR036396">
    <property type="entry name" value="Cyt_P450_sf"/>
</dbReference>
<dbReference type="Pfam" id="PF00067">
    <property type="entry name" value="p450"/>
    <property type="match status" value="1"/>
</dbReference>
<dbReference type="EC" id="1.14.14.1" evidence="6"/>
<feature type="binding site" description="axial binding residue" evidence="16">
    <location>
        <position position="442"/>
    </location>
    <ligand>
        <name>heme</name>
        <dbReference type="ChEBI" id="CHEBI:30413"/>
    </ligand>
    <ligandPart>
        <name>Fe</name>
        <dbReference type="ChEBI" id="CHEBI:18248"/>
    </ligandPart>
</feature>
<evidence type="ECO:0000256" key="7">
    <source>
        <dbReference type="ARBA" id="ARBA00022617"/>
    </source>
</evidence>
<dbReference type="Proteomes" id="UP001314205">
    <property type="component" value="Unassembled WGS sequence"/>
</dbReference>
<dbReference type="PROSITE" id="PS00086">
    <property type="entry name" value="CYTOCHROME_P450"/>
    <property type="match status" value="1"/>
</dbReference>
<evidence type="ECO:0000256" key="18">
    <source>
        <dbReference type="SAM" id="Phobius"/>
    </source>
</evidence>
<gene>
    <name evidence="19" type="ORF">PARMNEM_LOCUS3047</name>
</gene>
<evidence type="ECO:0000256" key="12">
    <source>
        <dbReference type="ARBA" id="ARBA00023004"/>
    </source>
</evidence>
<evidence type="ECO:0000313" key="20">
    <source>
        <dbReference type="Proteomes" id="UP001314205"/>
    </source>
</evidence>
<comment type="catalytic activity">
    <reaction evidence="15">
        <text>an organic molecule + reduced [NADPH--hemoprotein reductase] + O2 = an alcohol + oxidized [NADPH--hemoprotein reductase] + H2O + H(+)</text>
        <dbReference type="Rhea" id="RHEA:17149"/>
        <dbReference type="Rhea" id="RHEA-COMP:11964"/>
        <dbReference type="Rhea" id="RHEA-COMP:11965"/>
        <dbReference type="ChEBI" id="CHEBI:15377"/>
        <dbReference type="ChEBI" id="CHEBI:15378"/>
        <dbReference type="ChEBI" id="CHEBI:15379"/>
        <dbReference type="ChEBI" id="CHEBI:30879"/>
        <dbReference type="ChEBI" id="CHEBI:57618"/>
        <dbReference type="ChEBI" id="CHEBI:58210"/>
        <dbReference type="ChEBI" id="CHEBI:142491"/>
        <dbReference type="EC" id="1.14.14.1"/>
    </reaction>
</comment>
<keyword evidence="18" id="KW-1133">Transmembrane helix</keyword>
<evidence type="ECO:0000256" key="14">
    <source>
        <dbReference type="ARBA" id="ARBA00023136"/>
    </source>
</evidence>
<keyword evidence="11 17" id="KW-0560">Oxidoreductase</keyword>
<evidence type="ECO:0000256" key="13">
    <source>
        <dbReference type="ARBA" id="ARBA00023033"/>
    </source>
</evidence>
<evidence type="ECO:0000256" key="6">
    <source>
        <dbReference type="ARBA" id="ARBA00012109"/>
    </source>
</evidence>
<dbReference type="PRINTS" id="PR00385">
    <property type="entry name" value="P450"/>
</dbReference>
<keyword evidence="20" id="KW-1185">Reference proteome</keyword>
<dbReference type="InterPro" id="IPR017972">
    <property type="entry name" value="Cyt_P450_CS"/>
</dbReference>
<dbReference type="PANTHER" id="PTHR24292:SF104">
    <property type="entry name" value="CYTOCHROME P450 308A1-RELATED"/>
    <property type="match status" value="1"/>
</dbReference>
<evidence type="ECO:0000256" key="9">
    <source>
        <dbReference type="ARBA" id="ARBA00022824"/>
    </source>
</evidence>
<dbReference type="EMBL" id="CAVLGL010000024">
    <property type="protein sequence ID" value="CAK1581369.1"/>
    <property type="molecule type" value="Genomic_DNA"/>
</dbReference>
<evidence type="ECO:0000256" key="2">
    <source>
        <dbReference type="ARBA" id="ARBA00003690"/>
    </source>
</evidence>
<dbReference type="Gene3D" id="1.10.630.10">
    <property type="entry name" value="Cytochrome P450"/>
    <property type="match status" value="1"/>
</dbReference>
<comment type="subcellular location">
    <subcellularLocation>
        <location evidence="4">Endoplasmic reticulum membrane</location>
        <topology evidence="4">Peripheral membrane protein</topology>
    </subcellularLocation>
    <subcellularLocation>
        <location evidence="3">Microsome membrane</location>
        <topology evidence="3">Peripheral membrane protein</topology>
    </subcellularLocation>
</comment>